<dbReference type="OrthoDB" id="9154618at2"/>
<protein>
    <recommendedName>
        <fullName evidence="4">Lipoprotein</fullName>
    </recommendedName>
</protein>
<dbReference type="Proteomes" id="UP000051757">
    <property type="component" value="Unassembled WGS sequence"/>
</dbReference>
<dbReference type="EMBL" id="LLXV01000033">
    <property type="protein sequence ID" value="KRG50523.1"/>
    <property type="molecule type" value="Genomic_DNA"/>
</dbReference>
<gene>
    <name evidence="2" type="ORF">ARC23_00885</name>
</gene>
<accession>A0A0R0B055</accession>
<comment type="caution">
    <text evidence="2">The sequence shown here is derived from an EMBL/GenBank/DDBJ whole genome shotgun (WGS) entry which is preliminary data.</text>
</comment>
<keyword evidence="3" id="KW-1185">Reference proteome</keyword>
<evidence type="ECO:0000256" key="1">
    <source>
        <dbReference type="SAM" id="SignalP"/>
    </source>
</evidence>
<sequence length="148" mass="15721">MKPRLVPALLIAALSGCMPTKQASPEQIKDAPAARIFPIDAQGEPTGTVTVTRDVGFVGSGCYLGVMVDGKMAAHLDPAERLSLALAEGRHVLTATPVQGRGLCGVLQSEKTNNTRRRSTEINVRAGATQAYRLYSSAEEFPVIEPAF</sequence>
<feature type="chain" id="PRO_5006391606" description="Lipoprotein" evidence="1">
    <location>
        <begin position="24"/>
        <end position="148"/>
    </location>
</feature>
<dbReference type="AlphaFoldDB" id="A0A0R0B055"/>
<name>A0A0R0B055_9GAMM</name>
<keyword evidence="1" id="KW-0732">Signal</keyword>
<dbReference type="PROSITE" id="PS51257">
    <property type="entry name" value="PROKAR_LIPOPROTEIN"/>
    <property type="match status" value="1"/>
</dbReference>
<organism evidence="2 3">
    <name type="scientific">Stenotrophomonas beteli</name>
    <dbReference type="NCBI Taxonomy" id="3384461"/>
    <lineage>
        <taxon>Bacteria</taxon>
        <taxon>Pseudomonadati</taxon>
        <taxon>Pseudomonadota</taxon>
        <taxon>Gammaproteobacteria</taxon>
        <taxon>Lysobacterales</taxon>
        <taxon>Lysobacteraceae</taxon>
        <taxon>Stenotrophomonas</taxon>
        <taxon>Stenotrophomonas maltophilia group</taxon>
    </lineage>
</organism>
<feature type="signal peptide" evidence="1">
    <location>
        <begin position="1"/>
        <end position="23"/>
    </location>
</feature>
<evidence type="ECO:0000313" key="2">
    <source>
        <dbReference type="EMBL" id="KRG50523.1"/>
    </source>
</evidence>
<evidence type="ECO:0008006" key="4">
    <source>
        <dbReference type="Google" id="ProtNLM"/>
    </source>
</evidence>
<reference evidence="2 3" key="1">
    <citation type="journal article" date="2016" name="Front. Microbiol.">
        <title>Genome Sequence of Type Strains of Genus Stenotrophomonas.</title>
        <authorList>
            <person name="Patil P.P."/>
            <person name="Midha S."/>
            <person name="Kumar S."/>
            <person name="Patil P.B."/>
        </authorList>
    </citation>
    <scope>NUCLEOTIDE SEQUENCE [LARGE SCALE GENOMIC DNA]</scope>
    <source>
        <strain evidence="2 3">LMG 978</strain>
    </source>
</reference>
<evidence type="ECO:0000313" key="3">
    <source>
        <dbReference type="Proteomes" id="UP000051757"/>
    </source>
</evidence>
<proteinExistence type="predicted"/>